<organism evidence="1">
    <name type="scientific">marine metagenome</name>
    <dbReference type="NCBI Taxonomy" id="408172"/>
    <lineage>
        <taxon>unclassified sequences</taxon>
        <taxon>metagenomes</taxon>
        <taxon>ecological metagenomes</taxon>
    </lineage>
</organism>
<name>A0A382VRE7_9ZZZZ</name>
<dbReference type="AlphaFoldDB" id="A0A382VRE7"/>
<reference evidence="1" key="1">
    <citation type="submission" date="2018-05" db="EMBL/GenBank/DDBJ databases">
        <authorList>
            <person name="Lanie J.A."/>
            <person name="Ng W.-L."/>
            <person name="Kazmierczak K.M."/>
            <person name="Andrzejewski T.M."/>
            <person name="Davidsen T.M."/>
            <person name="Wayne K.J."/>
            <person name="Tettelin H."/>
            <person name="Glass J.I."/>
            <person name="Rusch D."/>
            <person name="Podicherti R."/>
            <person name="Tsui H.-C.T."/>
            <person name="Winkler M.E."/>
        </authorList>
    </citation>
    <scope>NUCLEOTIDE SEQUENCE</scope>
</reference>
<accession>A0A382VRE7</accession>
<dbReference type="EMBL" id="UINC01153715">
    <property type="protein sequence ID" value="SVD48585.1"/>
    <property type="molecule type" value="Genomic_DNA"/>
</dbReference>
<sequence>MKTSSHSASEELVKTSYLTDTVTHFGITNIYSENKGNGKKAKQIWTGGKLIHLSLDIFSQ</sequence>
<proteinExistence type="predicted"/>
<evidence type="ECO:0000313" key="1">
    <source>
        <dbReference type="EMBL" id="SVD48585.1"/>
    </source>
</evidence>
<protein>
    <submittedName>
        <fullName evidence="1">Uncharacterized protein</fullName>
    </submittedName>
</protein>
<gene>
    <name evidence="1" type="ORF">METZ01_LOCUS401439</name>
</gene>